<keyword evidence="4" id="KW-1003">Cell membrane</keyword>
<evidence type="ECO:0000256" key="6">
    <source>
        <dbReference type="ARBA" id="ARBA00022989"/>
    </source>
</evidence>
<dbReference type="GO" id="GO:0005886">
    <property type="term" value="C:plasma membrane"/>
    <property type="evidence" value="ECO:0007669"/>
    <property type="project" value="UniProtKB-SubCell"/>
</dbReference>
<evidence type="ECO:0000256" key="8">
    <source>
        <dbReference type="SAM" id="Phobius"/>
    </source>
</evidence>
<evidence type="ECO:0000256" key="1">
    <source>
        <dbReference type="ARBA" id="ARBA00004141"/>
    </source>
</evidence>
<dbReference type="SUPFAM" id="SSF50182">
    <property type="entry name" value="Sm-like ribonucleoproteins"/>
    <property type="match status" value="1"/>
</dbReference>
<dbReference type="InterPro" id="IPR006685">
    <property type="entry name" value="MscS_channel_2nd"/>
</dbReference>
<keyword evidence="7 8" id="KW-0472">Membrane</keyword>
<comment type="similarity">
    <text evidence="3">Belongs to the MscS (TC 1.A.23) family.</text>
</comment>
<evidence type="ECO:0000256" key="5">
    <source>
        <dbReference type="ARBA" id="ARBA00022692"/>
    </source>
</evidence>
<keyword evidence="6 8" id="KW-1133">Transmembrane helix</keyword>
<feature type="transmembrane region" description="Helical" evidence="8">
    <location>
        <begin position="62"/>
        <end position="85"/>
    </location>
</feature>
<gene>
    <name evidence="10" type="ORF">SAMN04488134_11076</name>
</gene>
<evidence type="ECO:0000256" key="4">
    <source>
        <dbReference type="ARBA" id="ARBA00022475"/>
    </source>
</evidence>
<organism evidence="10 11">
    <name type="scientific">Amphibacillus marinus</name>
    <dbReference type="NCBI Taxonomy" id="872970"/>
    <lineage>
        <taxon>Bacteria</taxon>
        <taxon>Bacillati</taxon>
        <taxon>Bacillota</taxon>
        <taxon>Bacilli</taxon>
        <taxon>Bacillales</taxon>
        <taxon>Bacillaceae</taxon>
        <taxon>Amphibacillus</taxon>
    </lineage>
</organism>
<comment type="subcellular location">
    <subcellularLocation>
        <location evidence="2">Cell membrane</location>
    </subcellularLocation>
    <subcellularLocation>
        <location evidence="1">Membrane</location>
        <topology evidence="1">Multi-pass membrane protein</topology>
    </subcellularLocation>
</comment>
<dbReference type="STRING" id="872970.SAMN04488134_11076"/>
<proteinExistence type="inferred from homology"/>
<dbReference type="OrthoDB" id="9809206at2"/>
<dbReference type="Gene3D" id="3.30.70.100">
    <property type="match status" value="1"/>
</dbReference>
<evidence type="ECO:0000256" key="2">
    <source>
        <dbReference type="ARBA" id="ARBA00004236"/>
    </source>
</evidence>
<dbReference type="RefSeq" id="WP_091499192.1">
    <property type="nucleotide sequence ID" value="NZ_FODJ01000010.1"/>
</dbReference>
<evidence type="ECO:0000313" key="11">
    <source>
        <dbReference type="Proteomes" id="UP000199300"/>
    </source>
</evidence>
<feature type="transmembrane region" description="Helical" evidence="8">
    <location>
        <begin position="91"/>
        <end position="120"/>
    </location>
</feature>
<keyword evidence="5 8" id="KW-0812">Transmembrane</keyword>
<dbReference type="Pfam" id="PF00924">
    <property type="entry name" value="MS_channel_2nd"/>
    <property type="match status" value="1"/>
</dbReference>
<evidence type="ECO:0000256" key="7">
    <source>
        <dbReference type="ARBA" id="ARBA00023136"/>
    </source>
</evidence>
<dbReference type="SUPFAM" id="SSF82861">
    <property type="entry name" value="Mechanosensitive channel protein MscS (YggB), transmembrane region"/>
    <property type="match status" value="1"/>
</dbReference>
<dbReference type="Proteomes" id="UP000199300">
    <property type="component" value="Unassembled WGS sequence"/>
</dbReference>
<dbReference type="InterPro" id="IPR011014">
    <property type="entry name" value="MscS_channel_TM-2"/>
</dbReference>
<sequence>MDLSWERTIEILTLILENNFTKIIIGGLLILTLVFILQRIVKSLLAKATLIDGKESETITSLVTSIIKYLGSIGFILYSLSVFGIEVGSMLAGAGVLGIIIGFGAQNLVQDLLAGLFIVYEKQLQKGDFVSINSTHNGTVEEIGFRMLKIRDWSGSIISINNGQVQTVENYNKDKMRIIETITTSFYEDPSRVERVLQEACQELNSKLDTYLKRDLSGDPVEPFSYIGMASLNEQFRGYSYFITGLCEDLTFFATNREARGIIAKHLYRNNIKMPEQTIQLSEHQTKH</sequence>
<dbReference type="Gene3D" id="2.30.30.60">
    <property type="match status" value="1"/>
</dbReference>
<accession>A0A1H8RGM3</accession>
<dbReference type="AlphaFoldDB" id="A0A1H8RGM3"/>
<evidence type="ECO:0000256" key="3">
    <source>
        <dbReference type="ARBA" id="ARBA00008017"/>
    </source>
</evidence>
<reference evidence="10 11" key="1">
    <citation type="submission" date="2016-10" db="EMBL/GenBank/DDBJ databases">
        <authorList>
            <person name="de Groot N.N."/>
        </authorList>
    </citation>
    <scope>NUCLEOTIDE SEQUENCE [LARGE SCALE GENOMIC DNA]</scope>
    <source>
        <strain evidence="10 11">CGMCC 1.10434</strain>
    </source>
</reference>
<dbReference type="InterPro" id="IPR010920">
    <property type="entry name" value="LSM_dom_sf"/>
</dbReference>
<protein>
    <submittedName>
        <fullName evidence="10">Small-conductance mechanosensitive channel</fullName>
    </submittedName>
</protein>
<evidence type="ECO:0000313" key="10">
    <source>
        <dbReference type="EMBL" id="SEO65304.1"/>
    </source>
</evidence>
<feature type="transmembrane region" description="Helical" evidence="8">
    <location>
        <begin position="20"/>
        <end position="41"/>
    </location>
</feature>
<dbReference type="PANTHER" id="PTHR30460">
    <property type="entry name" value="MODERATE CONDUCTANCE MECHANOSENSITIVE CHANNEL YBIO"/>
    <property type="match status" value="1"/>
</dbReference>
<feature type="domain" description="Mechanosensitive ion channel MscS" evidence="9">
    <location>
        <begin position="107"/>
        <end position="173"/>
    </location>
</feature>
<dbReference type="EMBL" id="FODJ01000010">
    <property type="protein sequence ID" value="SEO65304.1"/>
    <property type="molecule type" value="Genomic_DNA"/>
</dbReference>
<dbReference type="InterPro" id="IPR023408">
    <property type="entry name" value="MscS_beta-dom_sf"/>
</dbReference>
<dbReference type="Gene3D" id="1.10.287.1260">
    <property type="match status" value="1"/>
</dbReference>
<dbReference type="PANTHER" id="PTHR30460:SF1">
    <property type="entry name" value="MECHANOSENSITIVE ION CHANNEL"/>
    <property type="match status" value="1"/>
</dbReference>
<evidence type="ECO:0000259" key="9">
    <source>
        <dbReference type="Pfam" id="PF00924"/>
    </source>
</evidence>
<dbReference type="GO" id="GO:0008381">
    <property type="term" value="F:mechanosensitive monoatomic ion channel activity"/>
    <property type="evidence" value="ECO:0007669"/>
    <property type="project" value="InterPro"/>
</dbReference>
<name>A0A1H8RGM3_9BACI</name>
<dbReference type="InterPro" id="IPR045276">
    <property type="entry name" value="YbiO_bact"/>
</dbReference>
<keyword evidence="11" id="KW-1185">Reference proteome</keyword>